<evidence type="ECO:0008006" key="3">
    <source>
        <dbReference type="Google" id="ProtNLM"/>
    </source>
</evidence>
<evidence type="ECO:0000313" key="1">
    <source>
        <dbReference type="EMBL" id="CAH0990647.1"/>
    </source>
</evidence>
<comment type="caution">
    <text evidence="1">The sequence shown here is derived from an EMBL/GenBank/DDBJ whole genome shotgun (WGS) entry which is preliminary data.</text>
</comment>
<proteinExistence type="predicted"/>
<dbReference type="Pfam" id="PF13835">
    <property type="entry name" value="DUF4194"/>
    <property type="match status" value="1"/>
</dbReference>
<protein>
    <recommendedName>
        <fullName evidence="3">DUF4194 domain-containing protein</fullName>
    </recommendedName>
</protein>
<gene>
    <name evidence="1" type="ORF">SIN8267_00741</name>
</gene>
<keyword evidence="2" id="KW-1185">Reference proteome</keyword>
<name>A0ABM9ABR7_9GAMM</name>
<accession>A0ABM9ABR7</accession>
<organism evidence="1 2">
    <name type="scientific">Sinobacterium norvegicum</name>
    <dbReference type="NCBI Taxonomy" id="1641715"/>
    <lineage>
        <taxon>Bacteria</taxon>
        <taxon>Pseudomonadati</taxon>
        <taxon>Pseudomonadota</taxon>
        <taxon>Gammaproteobacteria</taxon>
        <taxon>Cellvibrionales</taxon>
        <taxon>Spongiibacteraceae</taxon>
        <taxon>Sinobacterium</taxon>
    </lineage>
</organism>
<dbReference type="EMBL" id="CAKLPX010000001">
    <property type="protein sequence ID" value="CAH0990647.1"/>
    <property type="molecule type" value="Genomic_DNA"/>
</dbReference>
<dbReference type="Proteomes" id="UP000838100">
    <property type="component" value="Unassembled WGS sequence"/>
</dbReference>
<dbReference type="InterPro" id="IPR025449">
    <property type="entry name" value="JetB"/>
</dbReference>
<dbReference type="RefSeq" id="WP_237443326.1">
    <property type="nucleotide sequence ID" value="NZ_CAKLPX010000001.1"/>
</dbReference>
<sequence>MLDAINNQLETVNLSQRDFSELVVRILDRGVIYRDDSQVERELYDRYLRVKLLLEEYLSVLGVRLLHDDQFHYLLAFPPGSEVPGLADDSDRPLQGLKVRLNQAEVALVLVLRAEYDKSLREGQIDETGQVSVPMEAVSITMKNLLNRSLPENILERKKLFNRLRNMRLIKLLDEGEQADSWIKIRPLIVSFVSEAVLDSIVDDLQHVGDQQIEQLQQQDRVALKAKNDDVADGEEQSEDDGVAIEKSTLSSGFEQFETASSLFNAEPNEGE</sequence>
<evidence type="ECO:0000313" key="2">
    <source>
        <dbReference type="Proteomes" id="UP000838100"/>
    </source>
</evidence>
<reference evidence="1" key="1">
    <citation type="submission" date="2021-12" db="EMBL/GenBank/DDBJ databases">
        <authorList>
            <person name="Rodrigo-Torres L."/>
            <person name="Arahal R. D."/>
            <person name="Lucena T."/>
        </authorList>
    </citation>
    <scope>NUCLEOTIDE SEQUENCE</scope>
    <source>
        <strain evidence="1">CECT 8267</strain>
    </source>
</reference>